<dbReference type="AlphaFoldDB" id="A0AAW7XE32"/>
<accession>A0AAW7XE32</accession>
<keyword evidence="5" id="KW-1185">Reference proteome</keyword>
<dbReference type="EMBL" id="JAUOPG010000001">
    <property type="protein sequence ID" value="MDO6452436.1"/>
    <property type="molecule type" value="Genomic_DNA"/>
</dbReference>
<dbReference type="Proteomes" id="UP001169862">
    <property type="component" value="Unassembled WGS sequence"/>
</dbReference>
<dbReference type="GO" id="GO:0016491">
    <property type="term" value="F:oxidoreductase activity"/>
    <property type="evidence" value="ECO:0007669"/>
    <property type="project" value="InterPro"/>
</dbReference>
<protein>
    <submittedName>
        <fullName evidence="2">Redoxin family protein</fullName>
    </submittedName>
</protein>
<comment type="caution">
    <text evidence="2">The sequence shown here is derived from an EMBL/GenBank/DDBJ whole genome shotgun (WGS) entry which is preliminary data.</text>
</comment>
<evidence type="ECO:0000313" key="2">
    <source>
        <dbReference type="EMBL" id="MDO6452436.1"/>
    </source>
</evidence>
<evidence type="ECO:0000313" key="4">
    <source>
        <dbReference type="Proteomes" id="UP001169862"/>
    </source>
</evidence>
<dbReference type="InterPro" id="IPR013766">
    <property type="entry name" value="Thioredoxin_domain"/>
</dbReference>
<evidence type="ECO:0000259" key="1">
    <source>
        <dbReference type="PROSITE" id="PS51352"/>
    </source>
</evidence>
<dbReference type="GO" id="GO:0016209">
    <property type="term" value="F:antioxidant activity"/>
    <property type="evidence" value="ECO:0007669"/>
    <property type="project" value="InterPro"/>
</dbReference>
<sequence>MTTSFKLVAGDAFPTIKANLLDGSTVQLGQTITEGATWHMVVVYRGKHCPLCTRYLNLLEEYKTKLADIGVDVMAVSADSKDQLEEHIQKLNVSFPIAYGLTEVQMKQLGLYVSMPRHEQETDHNFAEPGMFIINEAGTLQSVDISNAPSLRPELEIVVHGLTFVRSQETYPIRGTVEY</sequence>
<reference evidence="2" key="1">
    <citation type="submission" date="2023-07" db="EMBL/GenBank/DDBJ databases">
        <title>Genome content predicts the carbon catabolic preferences of heterotrophic bacteria.</title>
        <authorList>
            <person name="Gralka M."/>
        </authorList>
    </citation>
    <scope>NUCLEOTIDE SEQUENCE</scope>
    <source>
        <strain evidence="3">5G01</strain>
        <strain evidence="2">I2M16</strain>
    </source>
</reference>
<dbReference type="InterPro" id="IPR036249">
    <property type="entry name" value="Thioredoxin-like_sf"/>
</dbReference>
<feature type="domain" description="Thioredoxin" evidence="1">
    <location>
        <begin position="7"/>
        <end position="164"/>
    </location>
</feature>
<name>A0AAW7XE32_9GAMM</name>
<dbReference type="EMBL" id="JAUYVO010000001">
    <property type="protein sequence ID" value="MDP2521391.1"/>
    <property type="molecule type" value="Genomic_DNA"/>
</dbReference>
<dbReference type="Pfam" id="PF00578">
    <property type="entry name" value="AhpC-TSA"/>
    <property type="match status" value="1"/>
</dbReference>
<evidence type="ECO:0000313" key="5">
    <source>
        <dbReference type="Proteomes" id="UP001177341"/>
    </source>
</evidence>
<dbReference type="RefSeq" id="WP_075172140.1">
    <property type="nucleotide sequence ID" value="NZ_JAHHDZ010000012.1"/>
</dbReference>
<organism evidence="2 4">
    <name type="scientific">Neptunomonas phycophila</name>
    <dbReference type="NCBI Taxonomy" id="1572645"/>
    <lineage>
        <taxon>Bacteria</taxon>
        <taxon>Pseudomonadati</taxon>
        <taxon>Pseudomonadota</taxon>
        <taxon>Gammaproteobacteria</taxon>
        <taxon>Oceanospirillales</taxon>
        <taxon>Oceanospirillaceae</taxon>
        <taxon>Neptunomonas</taxon>
    </lineage>
</organism>
<dbReference type="InterPro" id="IPR000866">
    <property type="entry name" value="AhpC/TSA"/>
</dbReference>
<dbReference type="Gene3D" id="3.40.30.10">
    <property type="entry name" value="Glutaredoxin"/>
    <property type="match status" value="1"/>
</dbReference>
<evidence type="ECO:0000313" key="3">
    <source>
        <dbReference type="EMBL" id="MDP2521391.1"/>
    </source>
</evidence>
<dbReference type="PROSITE" id="PS51352">
    <property type="entry name" value="THIOREDOXIN_2"/>
    <property type="match status" value="1"/>
</dbReference>
<dbReference type="SUPFAM" id="SSF52833">
    <property type="entry name" value="Thioredoxin-like"/>
    <property type="match status" value="1"/>
</dbReference>
<gene>
    <name evidence="2" type="ORF">Q4490_02555</name>
    <name evidence="3" type="ORF">Q8W30_02305</name>
</gene>
<dbReference type="Proteomes" id="UP001177341">
    <property type="component" value="Unassembled WGS sequence"/>
</dbReference>
<proteinExistence type="predicted"/>